<proteinExistence type="predicted"/>
<name>A0A1F6GD96_9PROT</name>
<evidence type="ECO:0000313" key="1">
    <source>
        <dbReference type="EMBL" id="OGG96080.1"/>
    </source>
</evidence>
<dbReference type="AlphaFoldDB" id="A0A1F6GD96"/>
<sequence length="282" mass="33468">MRSRLLVWCVALALVLPGCSWVKLGYGWADWYILYHIGASFDLDFSQKKEAQLQVAQLIQWHKRDELPKYAQYIEAIAIRFDRGVKPDDLDWVFDQYFNLQNSFMERLLPVAAPWMTGLRPENFRALERQFEEENQEILKNLNLPIEARKQEREDWVIKTFEDWLDDLEPGQEAKIKAFLKDLPITEEDRLADRKQRQAQFLKLALSTKATKDQFFAQLRGDFIDYPKTRAPLYNQKNEQIRQAWKGFLAQFYLELTPKQKSYFLNKAHHLAQDLHSLSQPI</sequence>
<reference evidence="1 2" key="1">
    <citation type="journal article" date="2016" name="Nat. Commun.">
        <title>Thousands of microbial genomes shed light on interconnected biogeochemical processes in an aquifer system.</title>
        <authorList>
            <person name="Anantharaman K."/>
            <person name="Brown C.T."/>
            <person name="Hug L.A."/>
            <person name="Sharon I."/>
            <person name="Castelle C.J."/>
            <person name="Probst A.J."/>
            <person name="Thomas B.C."/>
            <person name="Singh A."/>
            <person name="Wilkins M.J."/>
            <person name="Karaoz U."/>
            <person name="Brodie E.L."/>
            <person name="Williams K.H."/>
            <person name="Hubbard S.S."/>
            <person name="Banfield J.F."/>
        </authorList>
    </citation>
    <scope>NUCLEOTIDE SEQUENCE [LARGE SCALE GENOMIC DNA]</scope>
</reference>
<dbReference type="EMBL" id="MFNE01000019">
    <property type="protein sequence ID" value="OGG96080.1"/>
    <property type="molecule type" value="Genomic_DNA"/>
</dbReference>
<evidence type="ECO:0008006" key="3">
    <source>
        <dbReference type="Google" id="ProtNLM"/>
    </source>
</evidence>
<dbReference type="STRING" id="1817772.A2527_12230"/>
<dbReference type="Pfam" id="PF19795">
    <property type="entry name" value="DUF6279"/>
    <property type="match status" value="1"/>
</dbReference>
<accession>A0A1F6GD96</accession>
<organism evidence="1 2">
    <name type="scientific">Candidatus Lambdaproteobacteria bacterium RIFOXYD2_FULL_50_16</name>
    <dbReference type="NCBI Taxonomy" id="1817772"/>
    <lineage>
        <taxon>Bacteria</taxon>
        <taxon>Pseudomonadati</taxon>
        <taxon>Pseudomonadota</taxon>
        <taxon>Candidatus Lambdaproteobacteria</taxon>
    </lineage>
</organism>
<evidence type="ECO:0000313" key="2">
    <source>
        <dbReference type="Proteomes" id="UP000178449"/>
    </source>
</evidence>
<gene>
    <name evidence="1" type="ORF">A2527_12230</name>
</gene>
<dbReference type="Proteomes" id="UP000178449">
    <property type="component" value="Unassembled WGS sequence"/>
</dbReference>
<comment type="caution">
    <text evidence="1">The sequence shown here is derived from an EMBL/GenBank/DDBJ whole genome shotgun (WGS) entry which is preliminary data.</text>
</comment>
<protein>
    <recommendedName>
        <fullName evidence="3">Lipoprotein</fullName>
    </recommendedName>
</protein>